<feature type="region of interest" description="Disordered" evidence="1">
    <location>
        <begin position="1"/>
        <end position="98"/>
    </location>
</feature>
<proteinExistence type="predicted"/>
<geneLocation type="plasmid" evidence="2 3">
    <name>pBb1S5b</name>
</geneLocation>
<protein>
    <submittedName>
        <fullName evidence="2">Uncharacterized protein</fullName>
    </submittedName>
</protein>
<feature type="compositionally biased region" description="Basic residues" evidence="1">
    <location>
        <begin position="53"/>
        <end position="62"/>
    </location>
</feature>
<dbReference type="EMBL" id="CP096257">
    <property type="protein sequence ID" value="UPT92358.1"/>
    <property type="molecule type" value="Genomic_DNA"/>
</dbReference>
<accession>A0A8T5VS85</accession>
<evidence type="ECO:0000313" key="3">
    <source>
        <dbReference type="Proteomes" id="UP000551709"/>
    </source>
</evidence>
<reference evidence="2" key="1">
    <citation type="journal article" date="2017" name="Syst. Appl. Microbiol.">
        <title>Soybeans inoculated with root zone soils of Canadian native legumes harbour diverse and novel Bradyrhizobium spp. that possess agricultural potential.</title>
        <authorList>
            <person name="Bromfield E.S.P."/>
            <person name="Cloutier S."/>
            <person name="Tambong J.T."/>
            <person name="Tran Thi T.V."/>
        </authorList>
    </citation>
    <scope>NUCLEOTIDE SEQUENCE</scope>
    <source>
        <strain evidence="2">1S5</strain>
    </source>
</reference>
<name>A0A8T5VS85_9BRAD</name>
<dbReference type="Proteomes" id="UP000551709">
    <property type="component" value="Plasmid pBb1S5b"/>
</dbReference>
<keyword evidence="2" id="KW-0614">Plasmid</keyword>
<evidence type="ECO:0000313" key="2">
    <source>
        <dbReference type="EMBL" id="UPT92358.1"/>
    </source>
</evidence>
<organism evidence="2 3">
    <name type="scientific">Bradyrhizobium barranii subsp. apii</name>
    <dbReference type="NCBI Taxonomy" id="2819348"/>
    <lineage>
        <taxon>Bacteria</taxon>
        <taxon>Pseudomonadati</taxon>
        <taxon>Pseudomonadota</taxon>
        <taxon>Alphaproteobacteria</taxon>
        <taxon>Hyphomicrobiales</taxon>
        <taxon>Nitrobacteraceae</taxon>
        <taxon>Bradyrhizobium</taxon>
        <taxon>Bradyrhizobium barranii</taxon>
    </lineage>
</organism>
<dbReference type="RefSeq" id="WP_166107191.1">
    <property type="nucleotide sequence ID" value="NZ_CP096257.1"/>
</dbReference>
<dbReference type="AlphaFoldDB" id="A0A8T5VS85"/>
<sequence length="98" mass="10850">MLDQANKTSLLYIRGVNRSFPKRRPESPTNGVAAESFSDEDAVGVRTIGTSAGRHRKRRLLRRGPQSPNRPDKPTSEGASFRNPHPKGADDEEPDKPD</sequence>
<evidence type="ECO:0000256" key="1">
    <source>
        <dbReference type="SAM" id="MobiDB-lite"/>
    </source>
</evidence>
<gene>
    <name evidence="2" type="ORF">HAP41_0000049580</name>
</gene>
<reference evidence="2" key="2">
    <citation type="submission" date="2022-04" db="EMBL/GenBank/DDBJ databases">
        <authorList>
            <person name="Bromfield E.S.P."/>
            <person name="Cloutier S."/>
        </authorList>
    </citation>
    <scope>NUCLEOTIDE SEQUENCE</scope>
    <source>
        <strain evidence="2">1S5</strain>
        <plasmid evidence="2">pBb1S5b</plasmid>
    </source>
</reference>